<evidence type="ECO:0008006" key="3">
    <source>
        <dbReference type="Google" id="ProtNLM"/>
    </source>
</evidence>
<dbReference type="Proteomes" id="UP000292345">
    <property type="component" value="Unassembled WGS sequence"/>
</dbReference>
<protein>
    <recommendedName>
        <fullName evidence="3">PhoD-like phosphatase metallophosphatase domain-containing protein</fullName>
    </recommendedName>
</protein>
<proteinExistence type="predicted"/>
<organism evidence="1 2">
    <name type="scientific">Pseudoalteromonas rubra</name>
    <dbReference type="NCBI Taxonomy" id="43658"/>
    <lineage>
        <taxon>Bacteria</taxon>
        <taxon>Pseudomonadati</taxon>
        <taxon>Pseudomonadota</taxon>
        <taxon>Gammaproteobacteria</taxon>
        <taxon>Alteromonadales</taxon>
        <taxon>Pseudoalteromonadaceae</taxon>
        <taxon>Pseudoalteromonas</taxon>
    </lineage>
</organism>
<sequence>MKILSGPMLRRLESNCAYIWLVIQGEFDVASLSAQTWLGSEQLSGDCECTVIKLSESLHAVMVCLKAPASGWPEADSVGYDLCYEQQSVFQPAYFEGPLPLYHGETYPSFRYYPRITQMMSASCRKPHGAKQDALAAYDRKIEQSGPLNKLPDVLFLTGDQIYADDVDPQVAQLIYQYSAELFPDEALAEQGQNRLSLDSIGWRNRNLLLNKKNGFYTTAGEYHLLGFREYLSMYLLAWGGLCHDLPEPVIPMPTKHNKGELSKRQIDQDRAVWRSYNKARNFVGQSWRVRRLLAHVPSYMMCDDHEVTDDWNLSAQIQAQLSAPGTLGQQVVTNALTAFALCQAWGNAPEQYHELITQTLPAFIGGLTEYNAQRYQDTSKKLTTLNFTVLSATQPPALILDTRTQRAFRPGKPFAPLLMNDAALSQVKALLATLEPNTQELVVVSPAPVFGFTELEQLQLGAVSMLKHQGATRFDGECWISDAAQMQALTDNLLTLPALSHCYLLSGDVHYGYCRSHKKSHPANSHSVDFWQLTSSSVSNAPTGILETSLKMLHQGTVLGLSINPFKRKNTQYLKPVNWQGKFLSGHLNLGWLNLTDKRYTMSILRPNGKWSDWQYDLTKPNLLE</sequence>
<name>A0A4Q7EIF5_9GAMM</name>
<dbReference type="PANTHER" id="PTHR37031:SF2">
    <property type="entry name" value="PHOD-LIKE PHOSPHATASE METALLOPHOSPHATASE DOMAIN-CONTAINING PROTEIN"/>
    <property type="match status" value="1"/>
</dbReference>
<dbReference type="Gene3D" id="3.60.21.70">
    <property type="entry name" value="PhoD-like phosphatase"/>
    <property type="match status" value="1"/>
</dbReference>
<dbReference type="AlphaFoldDB" id="A0A4Q7EIF5"/>
<accession>A0A4Q7EIF5</accession>
<evidence type="ECO:0000313" key="2">
    <source>
        <dbReference type="Proteomes" id="UP000292345"/>
    </source>
</evidence>
<comment type="caution">
    <text evidence="1">The sequence shown here is derived from an EMBL/GenBank/DDBJ whole genome shotgun (WGS) entry which is preliminary data.</text>
</comment>
<dbReference type="InterPro" id="IPR038607">
    <property type="entry name" value="PhoD-like_sf"/>
</dbReference>
<dbReference type="PANTHER" id="PTHR37031">
    <property type="entry name" value="METALLOPHOSPHATASE BINDING DOMAIN PROTEIN"/>
    <property type="match status" value="1"/>
</dbReference>
<reference evidence="1 2" key="1">
    <citation type="submission" date="2018-01" db="EMBL/GenBank/DDBJ databases">
        <title>Co-occurrence of chitin degradation, pigmentation and bioactivity in marine Pseudoalteromonas.</title>
        <authorList>
            <person name="Paulsen S."/>
            <person name="Gram L."/>
            <person name="Machado H."/>
        </authorList>
    </citation>
    <scope>NUCLEOTIDE SEQUENCE [LARGE SCALE GENOMIC DNA]</scope>
    <source>
        <strain evidence="1 2">S1946</strain>
    </source>
</reference>
<dbReference type="RefSeq" id="WP_130244666.1">
    <property type="nucleotide sequence ID" value="NZ_PPUZ01000020.1"/>
</dbReference>
<gene>
    <name evidence="1" type="ORF">C3B51_07700</name>
</gene>
<dbReference type="EMBL" id="PPUZ01000020">
    <property type="protein sequence ID" value="RZM83185.1"/>
    <property type="molecule type" value="Genomic_DNA"/>
</dbReference>
<evidence type="ECO:0000313" key="1">
    <source>
        <dbReference type="EMBL" id="RZM83185.1"/>
    </source>
</evidence>